<accession>A0A915D0M2</accession>
<dbReference type="AlphaFoldDB" id="A0A915D0M2"/>
<name>A0A915D0M2_9BILA</name>
<evidence type="ECO:0000313" key="3">
    <source>
        <dbReference type="WBParaSite" id="jg14666"/>
    </source>
</evidence>
<protein>
    <submittedName>
        <fullName evidence="3">Uncharacterized protein</fullName>
    </submittedName>
</protein>
<dbReference type="Proteomes" id="UP000887574">
    <property type="component" value="Unplaced"/>
</dbReference>
<keyword evidence="1" id="KW-0812">Transmembrane</keyword>
<reference evidence="3" key="1">
    <citation type="submission" date="2022-11" db="UniProtKB">
        <authorList>
            <consortium name="WormBaseParasite"/>
        </authorList>
    </citation>
    <scope>IDENTIFICATION</scope>
</reference>
<proteinExistence type="predicted"/>
<feature type="transmembrane region" description="Helical" evidence="1">
    <location>
        <begin position="40"/>
        <end position="64"/>
    </location>
</feature>
<sequence>MYRFCLSWLLGKLTTHWESVQSWAIVVGARSSCWTAVRSWATIAAAWSSSLGIVALVVAVLLELGTTIFLEQRRCSRSSILLSLEKLAVVPPSRFYLLRLFFALDYLSSKSVFSTWPLMFCWLKLGCDCRYVDGLPLALLLYWDSSVRAIDKVREAESSLSTKEYRIGTNALLVLLNITCDREALDFRRHGCLYS</sequence>
<organism evidence="2 3">
    <name type="scientific">Ditylenchus dipsaci</name>
    <dbReference type="NCBI Taxonomy" id="166011"/>
    <lineage>
        <taxon>Eukaryota</taxon>
        <taxon>Metazoa</taxon>
        <taxon>Ecdysozoa</taxon>
        <taxon>Nematoda</taxon>
        <taxon>Chromadorea</taxon>
        <taxon>Rhabditida</taxon>
        <taxon>Tylenchina</taxon>
        <taxon>Tylenchomorpha</taxon>
        <taxon>Sphaerularioidea</taxon>
        <taxon>Anguinidae</taxon>
        <taxon>Anguininae</taxon>
        <taxon>Ditylenchus</taxon>
    </lineage>
</organism>
<keyword evidence="1" id="KW-0472">Membrane</keyword>
<keyword evidence="1" id="KW-1133">Transmembrane helix</keyword>
<keyword evidence="2" id="KW-1185">Reference proteome</keyword>
<evidence type="ECO:0000313" key="2">
    <source>
        <dbReference type="Proteomes" id="UP000887574"/>
    </source>
</evidence>
<dbReference type="WBParaSite" id="jg14666">
    <property type="protein sequence ID" value="jg14666"/>
    <property type="gene ID" value="jg14666"/>
</dbReference>
<evidence type="ECO:0000256" key="1">
    <source>
        <dbReference type="SAM" id="Phobius"/>
    </source>
</evidence>